<accession>A0ABS0L010</accession>
<feature type="domain" description="Carboxylesterase type B" evidence="4">
    <location>
        <begin position="60"/>
        <end position="564"/>
    </location>
</feature>
<dbReference type="InterPro" id="IPR050309">
    <property type="entry name" value="Type-B_Carboxylest/Lipase"/>
</dbReference>
<dbReference type="Proteomes" id="UP000601099">
    <property type="component" value="Unassembled WGS sequence"/>
</dbReference>
<dbReference type="EC" id="3.1.1.-" evidence="3"/>
<dbReference type="SUPFAM" id="SSF53474">
    <property type="entry name" value="alpha/beta-Hydrolases"/>
    <property type="match status" value="1"/>
</dbReference>
<dbReference type="EMBL" id="JADWYK010000003">
    <property type="protein sequence ID" value="MBG8553452.1"/>
    <property type="molecule type" value="Genomic_DNA"/>
</dbReference>
<dbReference type="InterPro" id="IPR019819">
    <property type="entry name" value="Carboxylesterase_B_CS"/>
</dbReference>
<organism evidence="5 6">
    <name type="scientific">Hymenobacter guriensis</name>
    <dbReference type="NCBI Taxonomy" id="2793065"/>
    <lineage>
        <taxon>Bacteria</taxon>
        <taxon>Pseudomonadati</taxon>
        <taxon>Bacteroidota</taxon>
        <taxon>Cytophagia</taxon>
        <taxon>Cytophagales</taxon>
        <taxon>Hymenobacteraceae</taxon>
        <taxon>Hymenobacter</taxon>
    </lineage>
</organism>
<dbReference type="Pfam" id="PF00135">
    <property type="entry name" value="COesterase"/>
    <property type="match status" value="1"/>
</dbReference>
<sequence>MHTFFFDNEGCISNPCHILAKLLCSSKGWGLSSLLLLGSLWPARANAQTSTTANLRQHRVLVASGLLEGEAGTAGIHVFKGVPFAAPPVGELRWRAPQPAATWTGVRPARAFGPKPMQLPVYGDMNSRAANMAEDCLYLNVWTPARTSRERLPVLVYFYGGGYVAGDGSEPRYDGESMARRGIVTVTVNYRLGVFGFLAHPELTQESGTQGSGNYGLLDQQAALRWVQQNIAAFGGDPARVTIGGESAGSVSVSAQMAAPGSKGLFVRAIGESGSMLSQARSPEPLPDAERKGVAFGSSLGAASLAALRALPAPELLQVAGQAGAPRFGPVLDGSFLPQSPAAVFTAGKQALVPLLVGWNSQEVTYHSLLGTDPPTVANLQRAVQHLYGPQAAEILRLYPAATDAEAEQAATDLACDRFTVYSTWKWADLHAQTSGQPVYRYIFARPRPALVAELGDVRPGLAGGLLKNTEAPTPAPSPVRGAVHAAEIEYALGNLATNKAFAWEKADYQVAEQFQAYLANFIKTGNPGGRRLPAWPAANDSRHGGQVLHLDVTTRAEPEPHRERYLFLDQVNR</sequence>
<proteinExistence type="inferred from homology"/>
<reference evidence="5 6" key="1">
    <citation type="submission" date="2020-11" db="EMBL/GenBank/DDBJ databases">
        <title>Hymenobacter sp.</title>
        <authorList>
            <person name="Kim M.K."/>
        </authorList>
    </citation>
    <scope>NUCLEOTIDE SEQUENCE [LARGE SCALE GENOMIC DNA]</scope>
    <source>
        <strain evidence="5 6">BT594</strain>
    </source>
</reference>
<evidence type="ECO:0000259" key="4">
    <source>
        <dbReference type="Pfam" id="PF00135"/>
    </source>
</evidence>
<dbReference type="PROSITE" id="PS00122">
    <property type="entry name" value="CARBOXYLESTERASE_B_1"/>
    <property type="match status" value="1"/>
</dbReference>
<evidence type="ECO:0000313" key="6">
    <source>
        <dbReference type="Proteomes" id="UP000601099"/>
    </source>
</evidence>
<dbReference type="PANTHER" id="PTHR11559">
    <property type="entry name" value="CARBOXYLESTERASE"/>
    <property type="match status" value="1"/>
</dbReference>
<dbReference type="InterPro" id="IPR019826">
    <property type="entry name" value="Carboxylesterase_B_AS"/>
</dbReference>
<evidence type="ECO:0000313" key="5">
    <source>
        <dbReference type="EMBL" id="MBG8553452.1"/>
    </source>
</evidence>
<name>A0ABS0L010_9BACT</name>
<evidence type="ECO:0000256" key="2">
    <source>
        <dbReference type="ARBA" id="ARBA00022801"/>
    </source>
</evidence>
<comment type="caution">
    <text evidence="5">The sequence shown here is derived from an EMBL/GenBank/DDBJ whole genome shotgun (WGS) entry which is preliminary data.</text>
</comment>
<keyword evidence="2 3" id="KW-0378">Hydrolase</keyword>
<keyword evidence="6" id="KW-1185">Reference proteome</keyword>
<dbReference type="InterPro" id="IPR029058">
    <property type="entry name" value="AB_hydrolase_fold"/>
</dbReference>
<evidence type="ECO:0000256" key="1">
    <source>
        <dbReference type="ARBA" id="ARBA00005964"/>
    </source>
</evidence>
<evidence type="ECO:0000256" key="3">
    <source>
        <dbReference type="RuleBase" id="RU361235"/>
    </source>
</evidence>
<dbReference type="InterPro" id="IPR002018">
    <property type="entry name" value="CarbesteraseB"/>
</dbReference>
<gene>
    <name evidence="5" type="ORF">I5L79_07835</name>
</gene>
<dbReference type="Gene3D" id="3.40.50.1820">
    <property type="entry name" value="alpha/beta hydrolase"/>
    <property type="match status" value="1"/>
</dbReference>
<dbReference type="PROSITE" id="PS00941">
    <property type="entry name" value="CARBOXYLESTERASE_B_2"/>
    <property type="match status" value="1"/>
</dbReference>
<protein>
    <recommendedName>
        <fullName evidence="3">Carboxylic ester hydrolase</fullName>
        <ecNumber evidence="3">3.1.1.-</ecNumber>
    </recommendedName>
</protein>
<comment type="similarity">
    <text evidence="1 3">Belongs to the type-B carboxylesterase/lipase family.</text>
</comment>